<keyword evidence="8 11" id="KW-1133">Transmembrane helix</keyword>
<protein>
    <submittedName>
        <fullName evidence="13">M48 family metallopeptidase</fullName>
    </submittedName>
</protein>
<keyword evidence="10 11" id="KW-0472">Membrane</keyword>
<evidence type="ECO:0000256" key="10">
    <source>
        <dbReference type="ARBA" id="ARBA00023136"/>
    </source>
</evidence>
<evidence type="ECO:0000256" key="8">
    <source>
        <dbReference type="ARBA" id="ARBA00022989"/>
    </source>
</evidence>
<dbReference type="GO" id="GO:0006508">
    <property type="term" value="P:proteolysis"/>
    <property type="evidence" value="ECO:0007669"/>
    <property type="project" value="UniProtKB-KW"/>
</dbReference>
<keyword evidence="9" id="KW-0482">Metalloprotease</keyword>
<comment type="cofactor">
    <cofactor evidence="1">
        <name>Zn(2+)</name>
        <dbReference type="ChEBI" id="CHEBI:29105"/>
    </cofactor>
</comment>
<feature type="transmembrane region" description="Helical" evidence="11">
    <location>
        <begin position="224"/>
        <end position="247"/>
    </location>
</feature>
<accession>A0AAU0N4D9</accession>
<proteinExistence type="predicted"/>
<evidence type="ECO:0000256" key="11">
    <source>
        <dbReference type="SAM" id="Phobius"/>
    </source>
</evidence>
<keyword evidence="14" id="KW-1185">Reference proteome</keyword>
<dbReference type="Pfam" id="PF01435">
    <property type="entry name" value="Peptidase_M48"/>
    <property type="match status" value="1"/>
</dbReference>
<evidence type="ECO:0000256" key="1">
    <source>
        <dbReference type="ARBA" id="ARBA00001947"/>
    </source>
</evidence>
<keyword evidence="6" id="KW-0378">Hydrolase</keyword>
<keyword evidence="4 11" id="KW-0812">Transmembrane</keyword>
<keyword evidence="7" id="KW-0862">Zinc</keyword>
<evidence type="ECO:0000256" key="9">
    <source>
        <dbReference type="ARBA" id="ARBA00023049"/>
    </source>
</evidence>
<organism evidence="13 14">
    <name type="scientific">Microbulbifer pacificus</name>
    <dbReference type="NCBI Taxonomy" id="407164"/>
    <lineage>
        <taxon>Bacteria</taxon>
        <taxon>Pseudomonadati</taxon>
        <taxon>Pseudomonadota</taxon>
        <taxon>Gammaproteobacteria</taxon>
        <taxon>Cellvibrionales</taxon>
        <taxon>Microbulbiferaceae</taxon>
        <taxon>Microbulbifer</taxon>
    </lineage>
</organism>
<keyword evidence="5" id="KW-0479">Metal-binding</keyword>
<dbReference type="InterPro" id="IPR001915">
    <property type="entry name" value="Peptidase_M48"/>
</dbReference>
<gene>
    <name evidence="13" type="ORF">R5R33_04810</name>
</gene>
<evidence type="ECO:0000256" key="7">
    <source>
        <dbReference type="ARBA" id="ARBA00022833"/>
    </source>
</evidence>
<evidence type="ECO:0000256" key="6">
    <source>
        <dbReference type="ARBA" id="ARBA00022801"/>
    </source>
</evidence>
<feature type="transmembrane region" description="Helical" evidence="11">
    <location>
        <begin position="16"/>
        <end position="39"/>
    </location>
</feature>
<dbReference type="Gene3D" id="3.30.2010.10">
    <property type="entry name" value="Metalloproteases ('zincins'), catalytic domain"/>
    <property type="match status" value="1"/>
</dbReference>
<keyword evidence="2" id="KW-1003">Cell membrane</keyword>
<dbReference type="Proteomes" id="UP001302477">
    <property type="component" value="Chromosome"/>
</dbReference>
<feature type="domain" description="Peptidase M48" evidence="12">
    <location>
        <begin position="115"/>
        <end position="328"/>
    </location>
</feature>
<evidence type="ECO:0000256" key="3">
    <source>
        <dbReference type="ARBA" id="ARBA00022670"/>
    </source>
</evidence>
<dbReference type="InterPro" id="IPR050083">
    <property type="entry name" value="HtpX_protease"/>
</dbReference>
<evidence type="ECO:0000259" key="12">
    <source>
        <dbReference type="Pfam" id="PF01435"/>
    </source>
</evidence>
<dbReference type="RefSeq" id="WP_318954911.1">
    <property type="nucleotide sequence ID" value="NZ_CP137555.1"/>
</dbReference>
<reference evidence="13 14" key="1">
    <citation type="submission" date="2023-10" db="EMBL/GenBank/DDBJ databases">
        <title>Description of Microbulbifer bruguierae sp. nov., isolated from the sediments of mangrove plant Bruguiera sexangula and comparative genomic analyses of the genus Microbulbifer.</title>
        <authorList>
            <person name="Long M."/>
        </authorList>
    </citation>
    <scope>NUCLEOTIDE SEQUENCE [LARGE SCALE GENOMIC DNA]</scope>
    <source>
        <strain evidence="13 14">SPO729</strain>
    </source>
</reference>
<evidence type="ECO:0000313" key="13">
    <source>
        <dbReference type="EMBL" id="WOX06456.1"/>
    </source>
</evidence>
<dbReference type="GO" id="GO:0046872">
    <property type="term" value="F:metal ion binding"/>
    <property type="evidence" value="ECO:0007669"/>
    <property type="project" value="UniProtKB-KW"/>
</dbReference>
<dbReference type="CDD" id="cd07340">
    <property type="entry name" value="M48B_Htpx_like"/>
    <property type="match status" value="1"/>
</dbReference>
<dbReference type="EMBL" id="CP137555">
    <property type="protein sequence ID" value="WOX06456.1"/>
    <property type="molecule type" value="Genomic_DNA"/>
</dbReference>
<dbReference type="PANTHER" id="PTHR43221:SF2">
    <property type="entry name" value="PROTEASE HTPX HOMOLOG"/>
    <property type="match status" value="1"/>
</dbReference>
<dbReference type="KEGG" id="mpaf:R5R33_04810"/>
<dbReference type="AlphaFoldDB" id="A0AAU0N4D9"/>
<feature type="transmembrane region" description="Helical" evidence="11">
    <location>
        <begin position="187"/>
        <end position="209"/>
    </location>
</feature>
<evidence type="ECO:0000313" key="14">
    <source>
        <dbReference type="Proteomes" id="UP001302477"/>
    </source>
</evidence>
<evidence type="ECO:0000256" key="4">
    <source>
        <dbReference type="ARBA" id="ARBA00022692"/>
    </source>
</evidence>
<feature type="transmembrane region" description="Helical" evidence="11">
    <location>
        <begin position="59"/>
        <end position="81"/>
    </location>
</feature>
<sequence>MNFFEYQDKARRNTTLLVLLFAAAVIGLIAITTVFFAFASRASGAPGAEAGLGEMLAALGWDTVAGIAITITAVIALASFYRLQQLAAGGRAVAESLGGRKINIAPRDLAEQRALNVVEEMALASGTPVPDVYVLDDDAINAFAAGYQPADAVIGLTRGCIEQLNRDELQGVVAHEFSHIFNGDMRLNIRIVGLLHGILFIGLVGSWLLRGSYWGSGRDSRGRAALFGIGAGLVAIGYTGTFFGNLIKSAVSRQREYLADASAVQFTRNHQGIAGALMKIGHHQQGSNLRAANAGEFSHMYFASGLKHSLLGLFATHPPLAARIGRLDPQWKGWGGAAAPAAAAPHSDQVSGIYSAEVYSPSPSADHSQYRSRLDEVLEAVDNNIAQPSANQLALGGALLAQIPGDLKAAAHEPFAARAVVYALMMCPSQFELQRTLLEKSAHPAALREFDRLQPAVAKLPVICRLPLLDLCVPALKALAPQQYQIFKRNLIKLLRADGKVEIWEWALYRVLIHGLETNPDVQRKVPVGGGSGSAQADAQRFLLAAMAHAGNTDYLNAKRAYEAGLATLGQTPVPLPAARDINLQRLDKALAISRDTAPLKKPALLKALATTLAHDGLVCGTEVELLRAVADCLDCPMPPLQGVSHSPLRQDERAIATTAN</sequence>
<name>A0AAU0N4D9_9GAMM</name>
<dbReference type="PANTHER" id="PTHR43221">
    <property type="entry name" value="PROTEASE HTPX"/>
    <property type="match status" value="1"/>
</dbReference>
<keyword evidence="3" id="KW-0645">Protease</keyword>
<evidence type="ECO:0000256" key="2">
    <source>
        <dbReference type="ARBA" id="ARBA00022475"/>
    </source>
</evidence>
<dbReference type="GO" id="GO:0004222">
    <property type="term" value="F:metalloendopeptidase activity"/>
    <property type="evidence" value="ECO:0007669"/>
    <property type="project" value="InterPro"/>
</dbReference>
<evidence type="ECO:0000256" key="5">
    <source>
        <dbReference type="ARBA" id="ARBA00022723"/>
    </source>
</evidence>